<evidence type="ECO:0000256" key="2">
    <source>
        <dbReference type="ARBA" id="ARBA00001968"/>
    </source>
</evidence>
<dbReference type="PANTHER" id="PTHR33254">
    <property type="entry name" value="4-HYDROXY-4-METHYL-2-OXOGLUTARATE ALDOLASE 3-RELATED"/>
    <property type="match status" value="1"/>
</dbReference>
<evidence type="ECO:0000256" key="1">
    <source>
        <dbReference type="ARBA" id="ARBA00001342"/>
    </source>
</evidence>
<dbReference type="NCBIfam" id="TIGR01935">
    <property type="entry name" value="NOT-MenG"/>
    <property type="match status" value="1"/>
</dbReference>
<evidence type="ECO:0000256" key="9">
    <source>
        <dbReference type="PIRSR" id="PIRSR605493-1"/>
    </source>
</evidence>
<dbReference type="GO" id="GO:0051252">
    <property type="term" value="P:regulation of RNA metabolic process"/>
    <property type="evidence" value="ECO:0007669"/>
    <property type="project" value="InterPro"/>
</dbReference>
<dbReference type="InterPro" id="IPR010203">
    <property type="entry name" value="RraA"/>
</dbReference>
<dbReference type="CDD" id="cd16841">
    <property type="entry name" value="RraA_family"/>
    <property type="match status" value="1"/>
</dbReference>
<evidence type="ECO:0000256" key="10">
    <source>
        <dbReference type="RuleBase" id="RU004338"/>
    </source>
</evidence>
<comment type="cofactor">
    <cofactor evidence="2 10">
        <name>a divalent metal cation</name>
        <dbReference type="ChEBI" id="CHEBI:60240"/>
    </cofactor>
</comment>
<name>A0A073JQP6_9BACI</name>
<evidence type="ECO:0000313" key="11">
    <source>
        <dbReference type="EMBL" id="KEK17389.1"/>
    </source>
</evidence>
<dbReference type="GO" id="GO:0008428">
    <property type="term" value="F:ribonuclease inhibitor activity"/>
    <property type="evidence" value="ECO:0007669"/>
    <property type="project" value="InterPro"/>
</dbReference>
<keyword evidence="9" id="KW-0460">Magnesium</keyword>
<dbReference type="Proteomes" id="UP000027822">
    <property type="component" value="Unassembled WGS sequence"/>
</dbReference>
<comment type="caution">
    <text evidence="11">The sequence shown here is derived from an EMBL/GenBank/DDBJ whole genome shotgun (WGS) entry which is preliminary data.</text>
</comment>
<comment type="cofactor">
    <cofactor evidence="9">
        <name>Mg(2+)</name>
        <dbReference type="ChEBI" id="CHEBI:18420"/>
    </cofactor>
</comment>
<dbReference type="STRING" id="574376.BAMA_15305"/>
<evidence type="ECO:0000256" key="5">
    <source>
        <dbReference type="ARBA" id="ARBA00022723"/>
    </source>
</evidence>
<comment type="subunit">
    <text evidence="4 10">Homotrimer.</text>
</comment>
<dbReference type="EC" id="4.1.3.17" evidence="10"/>
<accession>A0A073JQP6</accession>
<dbReference type="Pfam" id="PF03737">
    <property type="entry name" value="RraA-like"/>
    <property type="match status" value="1"/>
</dbReference>
<dbReference type="OrthoDB" id="9784786at2"/>
<dbReference type="NCBIfam" id="NF006875">
    <property type="entry name" value="PRK09372.1"/>
    <property type="match status" value="1"/>
</dbReference>
<evidence type="ECO:0000313" key="12">
    <source>
        <dbReference type="Proteomes" id="UP000027822"/>
    </source>
</evidence>
<protein>
    <recommendedName>
        <fullName evidence="10">4-hydroxy-4-methyl-2-oxoglutarate aldolase</fullName>
        <shortName evidence="10">HMG aldolase</shortName>
        <ecNumber evidence="10">4.1.1.112</ecNumber>
        <ecNumber evidence="10">4.1.3.17</ecNumber>
    </recommendedName>
    <alternativeName>
        <fullName evidence="10">Oxaloacetate decarboxylase</fullName>
    </alternativeName>
</protein>
<evidence type="ECO:0000256" key="3">
    <source>
        <dbReference type="ARBA" id="ARBA00008621"/>
    </source>
</evidence>
<evidence type="ECO:0000256" key="4">
    <source>
        <dbReference type="ARBA" id="ARBA00011233"/>
    </source>
</evidence>
<comment type="catalytic activity">
    <reaction evidence="1 10">
        <text>4-hydroxy-4-methyl-2-oxoglutarate = 2 pyruvate</text>
        <dbReference type="Rhea" id="RHEA:22748"/>
        <dbReference type="ChEBI" id="CHEBI:15361"/>
        <dbReference type="ChEBI" id="CHEBI:58276"/>
        <dbReference type="EC" id="4.1.3.17"/>
    </reaction>
</comment>
<gene>
    <name evidence="11" type="ORF">BAMA_15305</name>
</gene>
<comment type="function">
    <text evidence="7 10">Catalyzes the aldol cleavage of 4-hydroxy-4-methyl-2-oxoglutarate (HMG) into 2 molecules of pyruvate. Also contains a secondary oxaloacetate (OAA) decarboxylase activity due to the common pyruvate enolate transition state formed following C-C bond cleavage in the retro-aldol and decarboxylation reactions.</text>
</comment>
<feature type="binding site" evidence="9">
    <location>
        <position position="94"/>
    </location>
    <ligand>
        <name>substrate</name>
    </ligand>
</feature>
<dbReference type="eggNOG" id="COG0684">
    <property type="taxonomic scope" value="Bacteria"/>
</dbReference>
<dbReference type="AlphaFoldDB" id="A0A073JQP6"/>
<dbReference type="InterPro" id="IPR005493">
    <property type="entry name" value="RraA/RraA-like"/>
</dbReference>
<dbReference type="EMBL" id="JOTN01000030">
    <property type="protein sequence ID" value="KEK17389.1"/>
    <property type="molecule type" value="Genomic_DNA"/>
</dbReference>
<comment type="similarity">
    <text evidence="3 10">Belongs to the class II aldolase/RraA-like family.</text>
</comment>
<dbReference type="InterPro" id="IPR036704">
    <property type="entry name" value="RraA/RraA-like_sf"/>
</dbReference>
<keyword evidence="5 9" id="KW-0479">Metal-binding</keyword>
<keyword evidence="12" id="KW-1185">Reference proteome</keyword>
<sequence>MWRTTDLCDEYEVQVCQPLFRSYGKQAAFHGEIVTVKVKDDNVLVRRALETVPEGSVLVVDGEGSTNCALLGDNLAKIGEERKLAGVIVYGFVRDSVELGNIHLGIFAMGTMPNRSVKVGRGEADASLSFGGVSWVPGHYVYADEDGVIVSEKVIHGEE</sequence>
<organism evidence="11 12">
    <name type="scientific">Bacillus manliponensis</name>
    <dbReference type="NCBI Taxonomy" id="574376"/>
    <lineage>
        <taxon>Bacteria</taxon>
        <taxon>Bacillati</taxon>
        <taxon>Bacillota</taxon>
        <taxon>Bacilli</taxon>
        <taxon>Bacillales</taxon>
        <taxon>Bacillaceae</taxon>
        <taxon>Bacillus</taxon>
        <taxon>Bacillus cereus group</taxon>
    </lineage>
</organism>
<reference evidence="11 12" key="1">
    <citation type="submission" date="2014-06" db="EMBL/GenBank/DDBJ databases">
        <title>Draft genome sequence of Bacillus manliponensis JCM 15802 (MCCC 1A00708).</title>
        <authorList>
            <person name="Lai Q."/>
            <person name="Liu Y."/>
            <person name="Shao Z."/>
        </authorList>
    </citation>
    <scope>NUCLEOTIDE SEQUENCE [LARGE SCALE GENOMIC DNA]</scope>
    <source>
        <strain evidence="11 12">JCM 15802</strain>
    </source>
</reference>
<dbReference type="SUPFAM" id="SSF89562">
    <property type="entry name" value="RraA-like"/>
    <property type="match status" value="1"/>
</dbReference>
<proteinExistence type="inferred from homology"/>
<feature type="binding site" evidence="9">
    <location>
        <position position="95"/>
    </location>
    <ligand>
        <name>Mg(2+)</name>
        <dbReference type="ChEBI" id="CHEBI:18420"/>
    </ligand>
</feature>
<dbReference type="RefSeq" id="WP_034643394.1">
    <property type="nucleotide sequence ID" value="NZ_CBCSJC010000016.1"/>
</dbReference>
<keyword evidence="6 10" id="KW-0456">Lyase</keyword>
<evidence type="ECO:0000256" key="6">
    <source>
        <dbReference type="ARBA" id="ARBA00023239"/>
    </source>
</evidence>
<dbReference type="GO" id="GO:0008948">
    <property type="term" value="F:oxaloacetate decarboxylase activity"/>
    <property type="evidence" value="ECO:0007669"/>
    <property type="project" value="UniProtKB-EC"/>
</dbReference>
<dbReference type="PANTHER" id="PTHR33254:SF4">
    <property type="entry name" value="4-HYDROXY-4-METHYL-2-OXOGLUTARATE ALDOLASE 3-RELATED"/>
    <property type="match status" value="1"/>
</dbReference>
<comment type="catalytic activity">
    <reaction evidence="8 10">
        <text>oxaloacetate + H(+) = pyruvate + CO2</text>
        <dbReference type="Rhea" id="RHEA:15641"/>
        <dbReference type="ChEBI" id="CHEBI:15361"/>
        <dbReference type="ChEBI" id="CHEBI:15378"/>
        <dbReference type="ChEBI" id="CHEBI:16452"/>
        <dbReference type="ChEBI" id="CHEBI:16526"/>
        <dbReference type="EC" id="4.1.1.112"/>
    </reaction>
</comment>
<dbReference type="EC" id="4.1.1.112" evidence="10"/>
<dbReference type="Gene3D" id="3.50.30.40">
    <property type="entry name" value="Ribonuclease E inhibitor RraA/RraA-like"/>
    <property type="match status" value="1"/>
</dbReference>
<evidence type="ECO:0000256" key="8">
    <source>
        <dbReference type="ARBA" id="ARBA00047973"/>
    </source>
</evidence>
<feature type="binding site" evidence="9">
    <location>
        <begin position="72"/>
        <end position="75"/>
    </location>
    <ligand>
        <name>substrate</name>
    </ligand>
</feature>
<dbReference type="GO" id="GO:0046872">
    <property type="term" value="F:metal ion binding"/>
    <property type="evidence" value="ECO:0007669"/>
    <property type="project" value="UniProtKB-KW"/>
</dbReference>
<evidence type="ECO:0000256" key="7">
    <source>
        <dbReference type="ARBA" id="ARBA00025046"/>
    </source>
</evidence>
<dbReference type="GO" id="GO:0047443">
    <property type="term" value="F:4-hydroxy-4-methyl-2-oxoglutarate aldolase activity"/>
    <property type="evidence" value="ECO:0007669"/>
    <property type="project" value="UniProtKB-EC"/>
</dbReference>